<dbReference type="PROSITE" id="PS50056">
    <property type="entry name" value="TYR_PHOSPHATASE_2"/>
    <property type="match status" value="1"/>
</dbReference>
<sequence length="560" mass="63460">MEIPKFRRKPKQPTIVTDTRALTPRESPDSSPSTMASPGAKSFGQLHPLRKGPFRNFHLRSATKRARSPAAPPSPLPSSSPLSTRTSIQEGAAIFASSPPSPVSVRHRDGQAVDSRNSRDARKKPKMPFFLDQPLDAIEEKFIFLPFAIPPPVQPDSDLNSTSPYNFYRQTDMRRGVMDRYTNIKPYNHNRVRLRVPDSTLDYVNASPVTLPAMNENLPPLRYIAMQGPTRLSIDFVWRMLAEQTRSENPVVIVQLTTMIEGQHEKCFPYLPMSPEEGPWVLNRNDGWEDGWRAELRCESVQELEGGAIELRKLVLRVDPPESRENSETDEDDEHDEDEEDGGASLEDGEDEERVKPEEWTIWHFYYTRWPDFGAPALEDVESFLALMRLSRDYNTGKAPQPDGATSERNGNDVPRSRATESTGQEKKKEKDDQEEANPRIIHCSAGVGRTGTFITLEHLKRELDAGTLENYDGSLNVTLSSGGGDDSDDDAFPDPIVQTVEKLREQRLLMVQSPDQFLFLYQTLRQMWLHRYGPLVDDPAEGFEERAPKRLEVGDPYVD</sequence>
<dbReference type="InterPro" id="IPR000242">
    <property type="entry name" value="PTP_cat"/>
</dbReference>
<dbReference type="GeneID" id="39583916"/>
<feature type="compositionally biased region" description="Basic residues" evidence="2">
    <location>
        <begin position="1"/>
        <end position="11"/>
    </location>
</feature>
<dbReference type="InterPro" id="IPR050348">
    <property type="entry name" value="Protein-Tyr_Phosphatase"/>
</dbReference>
<feature type="compositionally biased region" description="Basic and acidic residues" evidence="2">
    <location>
        <begin position="106"/>
        <end position="120"/>
    </location>
</feature>
<dbReference type="AlphaFoldDB" id="A0A3N2PMR6"/>
<dbReference type="SMART" id="SM00404">
    <property type="entry name" value="PTPc_motif"/>
    <property type="match status" value="1"/>
</dbReference>
<dbReference type="SMART" id="SM00194">
    <property type="entry name" value="PTPc"/>
    <property type="match status" value="1"/>
</dbReference>
<keyword evidence="6" id="KW-1185">Reference proteome</keyword>
<feature type="compositionally biased region" description="Basic and acidic residues" evidence="2">
    <location>
        <begin position="415"/>
        <end position="432"/>
    </location>
</feature>
<evidence type="ECO:0000313" key="6">
    <source>
        <dbReference type="Proteomes" id="UP000272025"/>
    </source>
</evidence>
<dbReference type="PROSITE" id="PS50055">
    <property type="entry name" value="TYR_PHOSPHATASE_PTP"/>
    <property type="match status" value="1"/>
</dbReference>
<feature type="domain" description="Tyrosine specific protein phosphatases" evidence="4">
    <location>
        <begin position="441"/>
        <end position="519"/>
    </location>
</feature>
<feature type="region of interest" description="Disordered" evidence="2">
    <location>
        <begin position="396"/>
        <end position="440"/>
    </location>
</feature>
<feature type="domain" description="Tyrosine-protein phosphatase" evidence="3">
    <location>
        <begin position="179"/>
        <end position="528"/>
    </location>
</feature>
<organism evidence="5 6">
    <name type="scientific">Sodiomyces alkalinus (strain CBS 110278 / VKM F-3762 / F11)</name>
    <name type="common">Alkaliphilic filamentous fungus</name>
    <dbReference type="NCBI Taxonomy" id="1314773"/>
    <lineage>
        <taxon>Eukaryota</taxon>
        <taxon>Fungi</taxon>
        <taxon>Dikarya</taxon>
        <taxon>Ascomycota</taxon>
        <taxon>Pezizomycotina</taxon>
        <taxon>Sordariomycetes</taxon>
        <taxon>Hypocreomycetidae</taxon>
        <taxon>Glomerellales</taxon>
        <taxon>Plectosphaerellaceae</taxon>
        <taxon>Sodiomyces</taxon>
    </lineage>
</organism>
<comment type="similarity">
    <text evidence="1">Belongs to the protein-tyrosine phosphatase family. Non-receptor class subfamily.</text>
</comment>
<dbReference type="PRINTS" id="PR00700">
    <property type="entry name" value="PRTYPHPHTASE"/>
</dbReference>
<feature type="region of interest" description="Disordered" evidence="2">
    <location>
        <begin position="319"/>
        <end position="355"/>
    </location>
</feature>
<dbReference type="RefSeq" id="XP_028463628.1">
    <property type="nucleotide sequence ID" value="XM_028615439.1"/>
</dbReference>
<gene>
    <name evidence="5" type="ORF">SODALDRAFT_52071</name>
</gene>
<dbReference type="PROSITE" id="PS00383">
    <property type="entry name" value="TYR_PHOSPHATASE_1"/>
    <property type="match status" value="1"/>
</dbReference>
<dbReference type="OrthoDB" id="10253954at2759"/>
<name>A0A3N2PMR6_SODAK</name>
<dbReference type="EMBL" id="ML119060">
    <property type="protein sequence ID" value="ROT35822.1"/>
    <property type="molecule type" value="Genomic_DNA"/>
</dbReference>
<dbReference type="Pfam" id="PF00102">
    <property type="entry name" value="Y_phosphatase"/>
    <property type="match status" value="2"/>
</dbReference>
<dbReference type="PANTHER" id="PTHR19134:SF449">
    <property type="entry name" value="TYROSINE-PROTEIN PHOSPHATASE 1"/>
    <property type="match status" value="1"/>
</dbReference>
<dbReference type="Gene3D" id="3.90.190.10">
    <property type="entry name" value="Protein tyrosine phosphatase superfamily"/>
    <property type="match status" value="1"/>
</dbReference>
<feature type="compositionally biased region" description="Acidic residues" evidence="2">
    <location>
        <begin position="328"/>
        <end position="352"/>
    </location>
</feature>
<feature type="region of interest" description="Disordered" evidence="2">
    <location>
        <begin position="1"/>
        <end position="123"/>
    </location>
</feature>
<dbReference type="InterPro" id="IPR003595">
    <property type="entry name" value="Tyr_Pase_cat"/>
</dbReference>
<dbReference type="InterPro" id="IPR000387">
    <property type="entry name" value="Tyr_Pase_dom"/>
</dbReference>
<feature type="compositionally biased region" description="Basic residues" evidence="2">
    <location>
        <begin position="48"/>
        <end position="67"/>
    </location>
</feature>
<dbReference type="SUPFAM" id="SSF52799">
    <property type="entry name" value="(Phosphotyrosine protein) phosphatases II"/>
    <property type="match status" value="1"/>
</dbReference>
<proteinExistence type="inferred from homology"/>
<dbReference type="InterPro" id="IPR016130">
    <property type="entry name" value="Tyr_Pase_AS"/>
</dbReference>
<feature type="region of interest" description="Disordered" evidence="2">
    <location>
        <begin position="540"/>
        <end position="560"/>
    </location>
</feature>
<evidence type="ECO:0000313" key="5">
    <source>
        <dbReference type="EMBL" id="ROT35822.1"/>
    </source>
</evidence>
<evidence type="ECO:0000259" key="4">
    <source>
        <dbReference type="PROSITE" id="PS50056"/>
    </source>
</evidence>
<accession>A0A3N2PMR6</accession>
<dbReference type="InterPro" id="IPR029021">
    <property type="entry name" value="Prot-tyrosine_phosphatase-like"/>
</dbReference>
<reference evidence="5 6" key="1">
    <citation type="journal article" date="2018" name="Mol. Ecol.">
        <title>The obligate alkalophilic soda-lake fungus Sodiomyces alkalinus has shifted to a protein diet.</title>
        <authorList>
            <person name="Grum-Grzhimaylo A.A."/>
            <person name="Falkoski D.L."/>
            <person name="van den Heuvel J."/>
            <person name="Valero-Jimenez C.A."/>
            <person name="Min B."/>
            <person name="Choi I.G."/>
            <person name="Lipzen A."/>
            <person name="Daum C.G."/>
            <person name="Aanen D.K."/>
            <person name="Tsang A."/>
            <person name="Henrissat B."/>
            <person name="Bilanenko E.N."/>
            <person name="de Vries R.P."/>
            <person name="van Kan J.A.L."/>
            <person name="Grigoriev I.V."/>
            <person name="Debets A.J.M."/>
        </authorList>
    </citation>
    <scope>NUCLEOTIDE SEQUENCE [LARGE SCALE GENOMIC DNA]</scope>
    <source>
        <strain evidence="5 6">F11</strain>
    </source>
</reference>
<dbReference type="STRING" id="1314773.A0A3N2PMR6"/>
<protein>
    <submittedName>
        <fullName evidence="5">Phosphatases II</fullName>
    </submittedName>
</protein>
<dbReference type="PANTHER" id="PTHR19134">
    <property type="entry name" value="RECEPTOR-TYPE TYROSINE-PROTEIN PHOSPHATASE"/>
    <property type="match status" value="1"/>
</dbReference>
<dbReference type="Proteomes" id="UP000272025">
    <property type="component" value="Unassembled WGS sequence"/>
</dbReference>
<evidence type="ECO:0000256" key="2">
    <source>
        <dbReference type="SAM" id="MobiDB-lite"/>
    </source>
</evidence>
<evidence type="ECO:0000256" key="1">
    <source>
        <dbReference type="ARBA" id="ARBA00009649"/>
    </source>
</evidence>
<dbReference type="GO" id="GO:0004725">
    <property type="term" value="F:protein tyrosine phosphatase activity"/>
    <property type="evidence" value="ECO:0007669"/>
    <property type="project" value="InterPro"/>
</dbReference>
<evidence type="ECO:0000259" key="3">
    <source>
        <dbReference type="PROSITE" id="PS50055"/>
    </source>
</evidence>
<feature type="compositionally biased region" description="Basic and acidic residues" evidence="2">
    <location>
        <begin position="544"/>
        <end position="554"/>
    </location>
</feature>